<feature type="transmembrane region" description="Helical" evidence="1">
    <location>
        <begin position="393"/>
        <end position="411"/>
    </location>
</feature>
<feature type="transmembrane region" description="Helical" evidence="1">
    <location>
        <begin position="486"/>
        <end position="513"/>
    </location>
</feature>
<keyword evidence="1" id="KW-0812">Transmembrane</keyword>
<evidence type="ECO:0000256" key="1">
    <source>
        <dbReference type="SAM" id="Phobius"/>
    </source>
</evidence>
<name>A0A423U5V3_PENVA</name>
<dbReference type="AlphaFoldDB" id="A0A423U5V3"/>
<dbReference type="EMBL" id="QCYY01000596">
    <property type="protein sequence ID" value="ROT84090.1"/>
    <property type="molecule type" value="Genomic_DNA"/>
</dbReference>
<accession>A0A423U5V3</accession>
<feature type="transmembrane region" description="Helical" evidence="1">
    <location>
        <begin position="360"/>
        <end position="381"/>
    </location>
</feature>
<feature type="transmembrane region" description="Helical" evidence="1">
    <location>
        <begin position="161"/>
        <end position="181"/>
    </location>
</feature>
<dbReference type="Proteomes" id="UP000283509">
    <property type="component" value="Unassembled WGS sequence"/>
</dbReference>
<reference evidence="2 3" key="1">
    <citation type="submission" date="2018-04" db="EMBL/GenBank/DDBJ databases">
        <authorList>
            <person name="Zhang X."/>
            <person name="Yuan J."/>
            <person name="Li F."/>
            <person name="Xiang J."/>
        </authorList>
    </citation>
    <scope>NUCLEOTIDE SEQUENCE [LARGE SCALE GENOMIC DNA]</scope>
    <source>
        <tissue evidence="2">Muscle</tissue>
    </source>
</reference>
<keyword evidence="3" id="KW-1185">Reference proteome</keyword>
<sequence>MFVSFMAYGSSMFPFMSYFPFMSFPQFPFMRLFPSCYSFHVVVSCHVPPFPHVSFIWRWFPHALFLHSSRSPNVVSPLPHFCFLLWLVSVVVSIPSCLILGISVGMASLHVVCHWSIVGVPLMLSPSCVRRQTPAMFPQRWPRVPSISFPSSLFRSVSLHVFHYVVLHALFLMSCSFIACVRSSSCFVSLYGVQCCPPHCCFLHGSVFPHCCSFHGGSVSHVVPSCMAAFSLHVGSLMLFLHVVVPSCSSCRCSLMLSFMALFPHVVPSWRCSLMFLHGVVPSCCSFMSFPHVVVPHVVPHGVVPSCLFLHVLFPHVVPSCWFLSWRCSLMLFLHGVVPSCCSFMSLLFPHVVPSCRSLIMLHVVCSLMFVSFMSLFPHFLPCRCSLIVVPSWSFLILFMFLHCSLSHVVFPHVVPFMSFPHCCSSCSLVFLHVVVPRVFPSCCSFKSLFPHVVPSCRCSLMLFLHVVVPSCCSFMACVPRLFRSFLLMLVLMCSHRCSFIVVVPSCCSFMSFPHVPSWRCSLMLFLHGVVPSCCSLMSLFLRSFSNDGSPRCESRWKDIDRCRGLGWA</sequence>
<proteinExistence type="predicted"/>
<comment type="caution">
    <text evidence="2">The sequence shown here is derived from an EMBL/GenBank/DDBJ whole genome shotgun (WGS) entry which is preliminary data.</text>
</comment>
<protein>
    <submittedName>
        <fullName evidence="2">Uncharacterized protein</fullName>
    </submittedName>
</protein>
<reference evidence="2 3" key="2">
    <citation type="submission" date="2019-01" db="EMBL/GenBank/DDBJ databases">
        <title>The decoding of complex shrimp genome reveals the adaptation for benthos swimmer, frequently molting mechanism and breeding impact on genome.</title>
        <authorList>
            <person name="Sun Y."/>
            <person name="Gao Y."/>
            <person name="Yu Y."/>
        </authorList>
    </citation>
    <scope>NUCLEOTIDE SEQUENCE [LARGE SCALE GENOMIC DNA]</scope>
    <source>
        <tissue evidence="2">Muscle</tissue>
    </source>
</reference>
<feature type="transmembrane region" description="Helical" evidence="1">
    <location>
        <begin position="6"/>
        <end position="24"/>
    </location>
</feature>
<keyword evidence="1" id="KW-0472">Membrane</keyword>
<feature type="transmembrane region" description="Helical" evidence="1">
    <location>
        <begin position="525"/>
        <end position="542"/>
    </location>
</feature>
<feature type="transmembrane region" description="Helical" evidence="1">
    <location>
        <begin position="332"/>
        <end position="353"/>
    </location>
</feature>
<evidence type="ECO:0000313" key="2">
    <source>
        <dbReference type="EMBL" id="ROT84090.1"/>
    </source>
</evidence>
<keyword evidence="1" id="KW-1133">Transmembrane helix</keyword>
<evidence type="ECO:0000313" key="3">
    <source>
        <dbReference type="Proteomes" id="UP000283509"/>
    </source>
</evidence>
<organism evidence="2 3">
    <name type="scientific">Penaeus vannamei</name>
    <name type="common">Whiteleg shrimp</name>
    <name type="synonym">Litopenaeus vannamei</name>
    <dbReference type="NCBI Taxonomy" id="6689"/>
    <lineage>
        <taxon>Eukaryota</taxon>
        <taxon>Metazoa</taxon>
        <taxon>Ecdysozoa</taxon>
        <taxon>Arthropoda</taxon>
        <taxon>Crustacea</taxon>
        <taxon>Multicrustacea</taxon>
        <taxon>Malacostraca</taxon>
        <taxon>Eumalacostraca</taxon>
        <taxon>Eucarida</taxon>
        <taxon>Decapoda</taxon>
        <taxon>Dendrobranchiata</taxon>
        <taxon>Penaeoidea</taxon>
        <taxon>Penaeidae</taxon>
        <taxon>Penaeus</taxon>
    </lineage>
</organism>
<feature type="transmembrane region" description="Helical" evidence="1">
    <location>
        <begin position="36"/>
        <end position="57"/>
    </location>
</feature>
<feature type="transmembrane region" description="Helical" evidence="1">
    <location>
        <begin position="77"/>
        <end position="100"/>
    </location>
</feature>
<gene>
    <name evidence="2" type="ORF">C7M84_022730</name>
</gene>
<feature type="transmembrane region" description="Helical" evidence="1">
    <location>
        <begin position="423"/>
        <end position="440"/>
    </location>
</feature>